<dbReference type="AlphaFoldDB" id="A0A345BWL6"/>
<dbReference type="Proteomes" id="UP000252100">
    <property type="component" value="Chromosome"/>
</dbReference>
<comment type="similarity">
    <text evidence="1">Belongs to the ATP-dependent AMP-binding enzyme family.</text>
</comment>
<dbReference type="NCBIfam" id="NF004837">
    <property type="entry name" value="PRK06187.1"/>
    <property type="match status" value="1"/>
</dbReference>
<evidence type="ECO:0000313" key="5">
    <source>
        <dbReference type="EMBL" id="AXF55347.1"/>
    </source>
</evidence>
<dbReference type="InterPro" id="IPR045851">
    <property type="entry name" value="AMP-bd_C_sf"/>
</dbReference>
<dbReference type="PANTHER" id="PTHR43767:SF1">
    <property type="entry name" value="NONRIBOSOMAL PEPTIDE SYNTHASE PES1 (EUROFUNG)-RELATED"/>
    <property type="match status" value="1"/>
</dbReference>
<organism evidence="5 6">
    <name type="scientific">Salicibibacter kimchii</name>
    <dbReference type="NCBI Taxonomy" id="2099786"/>
    <lineage>
        <taxon>Bacteria</taxon>
        <taxon>Bacillati</taxon>
        <taxon>Bacillota</taxon>
        <taxon>Bacilli</taxon>
        <taxon>Bacillales</taxon>
        <taxon>Bacillaceae</taxon>
        <taxon>Salicibibacter</taxon>
    </lineage>
</organism>
<dbReference type="PANTHER" id="PTHR43767">
    <property type="entry name" value="LONG-CHAIN-FATTY-ACID--COA LIGASE"/>
    <property type="match status" value="1"/>
</dbReference>
<dbReference type="Pfam" id="PF13193">
    <property type="entry name" value="AMP-binding_C"/>
    <property type="match status" value="1"/>
</dbReference>
<dbReference type="EMBL" id="CP031092">
    <property type="protein sequence ID" value="AXF55347.1"/>
    <property type="molecule type" value="Genomic_DNA"/>
</dbReference>
<dbReference type="InterPro" id="IPR050237">
    <property type="entry name" value="ATP-dep_AMP-bd_enzyme"/>
</dbReference>
<reference evidence="5 6" key="1">
    <citation type="journal article" date="2018" name="J. Microbiol.">
        <title>Salicibibacter kimchii gen. nov., sp. nov., a moderately halophilic and alkalitolerant bacterium in the family Bacillaceae, isolated from kimchi.</title>
        <authorList>
            <person name="Jang J.Y."/>
            <person name="Oh Y.J."/>
            <person name="Lim S.K."/>
            <person name="Park H.K."/>
            <person name="Lee C."/>
            <person name="Kim J.Y."/>
            <person name="Lee M.A."/>
            <person name="Choi H.J."/>
        </authorList>
    </citation>
    <scope>NUCLEOTIDE SEQUENCE [LARGE SCALE GENOMIC DNA]</scope>
    <source>
        <strain evidence="5 6">NKC1-1</strain>
    </source>
</reference>
<dbReference type="Gene3D" id="3.30.300.30">
    <property type="match status" value="1"/>
</dbReference>
<sequence>MSKVWLDLYPEHIKKEIEIPNQSLPQMLKESISAYEENIALHFNRDEITYRKLGELTDAFTAALQKAGVQKGDRVAIMLPNCPQFVISYYGSLQAGAIVTQINPMLVGKELQHILMDSGAKTIVIYEPLLPVLEQIISDTFIENVIKVNLEGRNTDHDIAVGFNQFLEVGEPPLPVNINTSEDVAVLQYTGGTTGRSKGAMLTHRNLLANVMQGAEFFNDTLEFGKERVLTVIPLFHVYGMTSGMNLAIYTGAMNILLPRFEPEELLTTIKETRPTVFPGVPTMYISLLNQAHLTNDSLESIKICISGSAPIPKEIIRQFEEKSKATILEGYGLSETSPSTHTNPYFSHRKPGSVGIGLPSTDYKIVDLGNGEKEMAPGEAGEIAIKGPQIMKGYWNMPEETAHALRNGWLYTGDIAYMDEDGYLYIVDRKKDLIIASGYNVYPRDVEEILYEHPAVQEAVVVGVPDSYRGETVKAVIVLNDDYQSEEEDLIDHCRENMAPYKVPRIIEFRKELPKTNVGKILRRKVREESH</sequence>
<dbReference type="FunFam" id="3.30.300.30:FF:000008">
    <property type="entry name" value="2,3-dihydroxybenzoate-AMP ligase"/>
    <property type="match status" value="1"/>
</dbReference>
<keyword evidence="2 5" id="KW-0436">Ligase</keyword>
<dbReference type="KEGG" id="rue:DT065_04465"/>
<evidence type="ECO:0000313" key="6">
    <source>
        <dbReference type="Proteomes" id="UP000252100"/>
    </source>
</evidence>
<evidence type="ECO:0000256" key="2">
    <source>
        <dbReference type="ARBA" id="ARBA00022598"/>
    </source>
</evidence>
<dbReference type="InterPro" id="IPR025110">
    <property type="entry name" value="AMP-bd_C"/>
</dbReference>
<name>A0A345BWL6_9BACI</name>
<dbReference type="InterPro" id="IPR042099">
    <property type="entry name" value="ANL_N_sf"/>
</dbReference>
<proteinExistence type="inferred from homology"/>
<dbReference type="Pfam" id="PF00501">
    <property type="entry name" value="AMP-binding"/>
    <property type="match status" value="1"/>
</dbReference>
<evidence type="ECO:0000259" key="3">
    <source>
        <dbReference type="Pfam" id="PF00501"/>
    </source>
</evidence>
<dbReference type="OrthoDB" id="9803968at2"/>
<evidence type="ECO:0000259" key="4">
    <source>
        <dbReference type="Pfam" id="PF13193"/>
    </source>
</evidence>
<dbReference type="GO" id="GO:0016878">
    <property type="term" value="F:acid-thiol ligase activity"/>
    <property type="evidence" value="ECO:0007669"/>
    <property type="project" value="UniProtKB-ARBA"/>
</dbReference>
<evidence type="ECO:0000256" key="1">
    <source>
        <dbReference type="ARBA" id="ARBA00006432"/>
    </source>
</evidence>
<feature type="domain" description="AMP-binding enzyme C-terminal" evidence="4">
    <location>
        <begin position="447"/>
        <end position="521"/>
    </location>
</feature>
<dbReference type="SUPFAM" id="SSF56801">
    <property type="entry name" value="Acetyl-CoA synthetase-like"/>
    <property type="match status" value="1"/>
</dbReference>
<accession>A0A345BWL6</accession>
<gene>
    <name evidence="5" type="ORF">DT065_04465</name>
</gene>
<dbReference type="InterPro" id="IPR000873">
    <property type="entry name" value="AMP-dep_synth/lig_dom"/>
</dbReference>
<dbReference type="RefSeq" id="WP_114371254.1">
    <property type="nucleotide sequence ID" value="NZ_CP031092.1"/>
</dbReference>
<dbReference type="FunFam" id="3.40.50.12780:FF:000003">
    <property type="entry name" value="Long-chain-fatty-acid--CoA ligase FadD"/>
    <property type="match status" value="1"/>
</dbReference>
<keyword evidence="6" id="KW-1185">Reference proteome</keyword>
<protein>
    <submittedName>
        <fullName evidence="5">Long-chain fatty acid--CoA ligase</fullName>
    </submittedName>
</protein>
<dbReference type="Gene3D" id="3.40.50.12780">
    <property type="entry name" value="N-terminal domain of ligase-like"/>
    <property type="match status" value="1"/>
</dbReference>
<dbReference type="CDD" id="cd05936">
    <property type="entry name" value="FC-FACS_FadD_like"/>
    <property type="match status" value="1"/>
</dbReference>
<dbReference type="InterPro" id="IPR020845">
    <property type="entry name" value="AMP-binding_CS"/>
</dbReference>
<dbReference type="PROSITE" id="PS00455">
    <property type="entry name" value="AMP_BINDING"/>
    <property type="match status" value="1"/>
</dbReference>
<feature type="domain" description="AMP-dependent synthetase/ligase" evidence="3">
    <location>
        <begin position="29"/>
        <end position="396"/>
    </location>
</feature>